<gene>
    <name evidence="8" type="ORF">BN9_041610</name>
</gene>
<keyword evidence="7" id="KW-0732">Signal</keyword>
<evidence type="ECO:0000256" key="6">
    <source>
        <dbReference type="RuleBase" id="RU368111"/>
    </source>
</evidence>
<name>A0A024GAP6_9STRA</name>
<dbReference type="Gene3D" id="1.10.239.10">
    <property type="entry name" value="Elicitin domain"/>
    <property type="match status" value="1"/>
</dbReference>
<evidence type="ECO:0000313" key="9">
    <source>
        <dbReference type="Proteomes" id="UP000053237"/>
    </source>
</evidence>
<dbReference type="GO" id="GO:0005576">
    <property type="term" value="C:extracellular region"/>
    <property type="evidence" value="ECO:0007669"/>
    <property type="project" value="UniProtKB-SubCell"/>
</dbReference>
<protein>
    <recommendedName>
        <fullName evidence="6">Elicitin</fullName>
    </recommendedName>
</protein>
<keyword evidence="4 6" id="KW-0928">Hypersensitive response elicitation</keyword>
<evidence type="ECO:0000256" key="1">
    <source>
        <dbReference type="ARBA" id="ARBA00004613"/>
    </source>
</evidence>
<dbReference type="SUPFAM" id="SSF48647">
    <property type="entry name" value="Fungal elicitin"/>
    <property type="match status" value="1"/>
</dbReference>
<reference evidence="8 9" key="1">
    <citation type="submission" date="2012-05" db="EMBL/GenBank/DDBJ databases">
        <title>Recombination and specialization in a pathogen metapopulation.</title>
        <authorList>
            <person name="Gardiner A."/>
            <person name="Kemen E."/>
            <person name="Schultz-Larsen T."/>
            <person name="MacLean D."/>
            <person name="Van Oosterhout C."/>
            <person name="Jones J.D.G."/>
        </authorList>
    </citation>
    <scope>NUCLEOTIDE SEQUENCE [LARGE SCALE GENOMIC DNA]</scope>
    <source>
        <strain evidence="8 9">Ac Nc2</strain>
    </source>
</reference>
<dbReference type="InParanoid" id="A0A024GAP6"/>
<feature type="signal peptide" evidence="7">
    <location>
        <begin position="1"/>
        <end position="19"/>
    </location>
</feature>
<dbReference type="Pfam" id="PF00964">
    <property type="entry name" value="Elicitin"/>
    <property type="match status" value="1"/>
</dbReference>
<comment type="subcellular location">
    <subcellularLocation>
        <location evidence="1 6">Secreted</location>
    </subcellularLocation>
</comment>
<evidence type="ECO:0000313" key="8">
    <source>
        <dbReference type="EMBL" id="CCI43377.1"/>
    </source>
</evidence>
<comment type="similarity">
    <text evidence="2 6">Belongs to the elicitin family.</text>
</comment>
<dbReference type="Proteomes" id="UP000053237">
    <property type="component" value="Unassembled WGS sequence"/>
</dbReference>
<keyword evidence="9" id="KW-1185">Reference proteome</keyword>
<evidence type="ECO:0000256" key="5">
    <source>
        <dbReference type="ARBA" id="ARBA00023157"/>
    </source>
</evidence>
<dbReference type="InterPro" id="IPR002200">
    <property type="entry name" value="Elicitin"/>
</dbReference>
<dbReference type="AlphaFoldDB" id="A0A024GAP6"/>
<dbReference type="InterPro" id="IPR036470">
    <property type="entry name" value="Elicitin_sf"/>
</dbReference>
<comment type="function">
    <text evidence="6">Induces local and distal defense responses (incompatible hypersensitive reaction) in plants from the solanaceae and cruciferae families. Elicits leaf necrosis and causes the accumulation of pathogenesis-related proteins. Might interact with the lipidic molecules of the plasma membrane.</text>
</comment>
<evidence type="ECO:0000256" key="7">
    <source>
        <dbReference type="SAM" id="SignalP"/>
    </source>
</evidence>
<comment type="caution">
    <text evidence="8">The sequence shown here is derived from an EMBL/GenBank/DDBJ whole genome shotgun (WGS) entry which is preliminary data.</text>
</comment>
<sequence length="161" mass="17510">MIWKSTFITLLITLIPLQAANDTTNSQLPSCDQQNGTKALELFNDTKAVESCGGFTLANFTSPMMNTTMNNATQMMSVCSTGCKDIFHAVLKIPIKNCTVMIDNAAVNLYDKIDWIHEKCHQMPSNGTNSTSGKTTPPNGSSIIAQSSLLLFLVGFVALLW</sequence>
<feature type="chain" id="PRO_5001529555" description="Elicitin" evidence="7">
    <location>
        <begin position="20"/>
        <end position="161"/>
    </location>
</feature>
<organism evidence="8 9">
    <name type="scientific">Albugo candida</name>
    <dbReference type="NCBI Taxonomy" id="65357"/>
    <lineage>
        <taxon>Eukaryota</taxon>
        <taxon>Sar</taxon>
        <taxon>Stramenopiles</taxon>
        <taxon>Oomycota</taxon>
        <taxon>Peronosporomycetes</taxon>
        <taxon>Albuginales</taxon>
        <taxon>Albuginaceae</taxon>
        <taxon>Albugo</taxon>
    </lineage>
</organism>
<evidence type="ECO:0000256" key="2">
    <source>
        <dbReference type="ARBA" id="ARBA00009544"/>
    </source>
</evidence>
<evidence type="ECO:0000256" key="3">
    <source>
        <dbReference type="ARBA" id="ARBA00022525"/>
    </source>
</evidence>
<evidence type="ECO:0000256" key="4">
    <source>
        <dbReference type="ARBA" id="ARBA00022978"/>
    </source>
</evidence>
<keyword evidence="5 6" id="KW-1015">Disulfide bond</keyword>
<dbReference type="EMBL" id="CAIX01000047">
    <property type="protein sequence ID" value="CCI43377.1"/>
    <property type="molecule type" value="Genomic_DNA"/>
</dbReference>
<proteinExistence type="inferred from homology"/>
<keyword evidence="3 6" id="KW-0964">Secreted</keyword>
<dbReference type="GO" id="GO:0052040">
    <property type="term" value="P:symbiont-mediated perturbation of host programmed cell death"/>
    <property type="evidence" value="ECO:0007669"/>
    <property type="project" value="UniProtKB-UniRule"/>
</dbReference>
<accession>A0A024GAP6</accession>